<dbReference type="RefSeq" id="XP_022839159.1">
    <property type="nucleotide sequence ID" value="XM_022983950.1"/>
</dbReference>
<proteinExistence type="predicted"/>
<dbReference type="InterPro" id="IPR007848">
    <property type="entry name" value="Small_mtfrase_dom"/>
</dbReference>
<evidence type="ECO:0000256" key="2">
    <source>
        <dbReference type="ARBA" id="ARBA00022679"/>
    </source>
</evidence>
<name>A0A090M6D6_OSTTA</name>
<evidence type="ECO:0000256" key="3">
    <source>
        <dbReference type="SAM" id="MobiDB-lite"/>
    </source>
</evidence>
<dbReference type="EMBL" id="CAID01000006">
    <property type="protein sequence ID" value="CEF98242.1"/>
    <property type="molecule type" value="Genomic_DNA"/>
</dbReference>
<accession>A0A090M6D6</accession>
<dbReference type="KEGG" id="ota:OT_ostta06g00760"/>
<dbReference type="OrthoDB" id="430205at2759"/>
<evidence type="ECO:0000313" key="6">
    <source>
        <dbReference type="Proteomes" id="UP000009170"/>
    </source>
</evidence>
<comment type="caution">
    <text evidence="5">The sequence shown here is derived from an EMBL/GenBank/DDBJ whole genome shotgun (WGS) entry which is preliminary data.</text>
</comment>
<gene>
    <name evidence="5" type="ORF">OT_ostta06g00760</name>
</gene>
<sequence length="865" mass="93091">MPRKRPKASTLISDDAYARALLKKLRLARVVVLDVEQKLAAGGEKNQKNDDDARLKRALGQRANALEKLKSLGIDETDARVTQAEADAVDALQREIVKKRARDAERDAEQRAREDAKMKRGKKGNGNADGVWALHKAVKVGELDGVRAGLERAIADASQVDPRACGAGMWACAKLATRLDESGKESDVDFVKLTARAMQALMRRMVEFESGIVDARGASGTLWAAATCGRTRCGNELDDVATRRAVNDAATRLTSYASKANGQDAANALWGAAKLRKTLDETCATTLANALAESADAKMEEISIALWAFGTFAGDGWKAAVSASVPLVRRAKDMAKNRPKDWSAQAIANAAWACGKLATSDPNHNLSDAKSLVGALLKIAKDTKNLSAQGFAHVLQAAGAVVLDDRLLPDCAKFTYEGLRSRSAQITGADLACVSETTEILRLHTSISHGEKLLAEIKGAIERGLNAFDWQTIGRLDVIVDGIFGTSVASAMHEALRKRGLAACDEVNASRMDTERGSADALLAQSIAAPVAEASSAALVVDDGHRLVTKRLRRIGWSVTNWQRFSRGEHSKGTCWPELPPNGDFFAAAVVRLPPTKASLAMVLHAVAASVRFGAPVWIHGAVTEGLRAVIPDLPTGLFERARLTMRDVEHGVVLCHRSSTQPDKKGKELKKWREKQTLDLSDVVGKTSAVSWISYPGLFAGGGLDVMTDLLLRRVLPTLNKKSKLRVLDYCSGNGVIASAVRLVAKKSKLTLLDADALALEAAKKNLDSDADFVLSDGWTSLPSDKNSSFDLILSNPPVHLGLQVDFLTLRDFLSGAGARLAPDGVAYFVAQRYVPCAALAGDDVQISLDFKDSRFAVWRCTRR</sequence>
<dbReference type="InterPro" id="IPR029063">
    <property type="entry name" value="SAM-dependent_MTases_sf"/>
</dbReference>
<evidence type="ECO:0000313" key="5">
    <source>
        <dbReference type="EMBL" id="CEF98242.1"/>
    </source>
</evidence>
<evidence type="ECO:0000259" key="4">
    <source>
        <dbReference type="Pfam" id="PF05175"/>
    </source>
</evidence>
<organism evidence="5 6">
    <name type="scientific">Ostreococcus tauri</name>
    <name type="common">Marine green alga</name>
    <dbReference type="NCBI Taxonomy" id="70448"/>
    <lineage>
        <taxon>Eukaryota</taxon>
        <taxon>Viridiplantae</taxon>
        <taxon>Chlorophyta</taxon>
        <taxon>Mamiellophyceae</taxon>
        <taxon>Mamiellales</taxon>
        <taxon>Bathycoccaceae</taxon>
        <taxon>Ostreococcus</taxon>
    </lineage>
</organism>
<dbReference type="SUPFAM" id="SSF53335">
    <property type="entry name" value="S-adenosyl-L-methionine-dependent methyltransferases"/>
    <property type="match status" value="1"/>
</dbReference>
<dbReference type="Proteomes" id="UP000009170">
    <property type="component" value="Unassembled WGS sequence"/>
</dbReference>
<dbReference type="Gene3D" id="3.40.50.150">
    <property type="entry name" value="Vaccinia Virus protein VP39"/>
    <property type="match status" value="1"/>
</dbReference>
<dbReference type="GeneID" id="9836448"/>
<dbReference type="InterPro" id="IPR046977">
    <property type="entry name" value="RsmC/RlmG"/>
</dbReference>
<dbReference type="PANTHER" id="PTHR47816">
    <property type="entry name" value="RIBOSOMAL RNA SMALL SUBUNIT METHYLTRANSFERASE C"/>
    <property type="match status" value="1"/>
</dbReference>
<evidence type="ECO:0000256" key="1">
    <source>
        <dbReference type="ARBA" id="ARBA00022603"/>
    </source>
</evidence>
<feature type="compositionally biased region" description="Basic and acidic residues" evidence="3">
    <location>
        <begin position="100"/>
        <end position="118"/>
    </location>
</feature>
<keyword evidence="2" id="KW-0808">Transferase</keyword>
<reference evidence="5 6" key="2">
    <citation type="journal article" date="2014" name="BMC Genomics">
        <title>An improved genome of the model marine alga Ostreococcus tauri unfolds by assessing Illumina de novo assemblies.</title>
        <authorList>
            <person name="Blanc-Mathieu R."/>
            <person name="Verhelst B."/>
            <person name="Derelle E."/>
            <person name="Rombauts S."/>
            <person name="Bouget F.Y."/>
            <person name="Carre I."/>
            <person name="Chateau A."/>
            <person name="Eyre-Walker A."/>
            <person name="Grimsley N."/>
            <person name="Moreau H."/>
            <person name="Piegu B."/>
            <person name="Rivals E."/>
            <person name="Schackwitz W."/>
            <person name="Van de Peer Y."/>
            <person name="Piganeau G."/>
        </authorList>
    </citation>
    <scope>NUCLEOTIDE SEQUENCE [LARGE SCALE GENOMIC DNA]</scope>
    <source>
        <strain evidence="6">OTTH 0595 / CCAP 157/2 / RCC745</strain>
    </source>
</reference>
<feature type="region of interest" description="Disordered" evidence="3">
    <location>
        <begin position="100"/>
        <end position="127"/>
    </location>
</feature>
<dbReference type="InParanoid" id="A0A090M6D6"/>
<protein>
    <submittedName>
        <fullName evidence="5">Methyltransferase small domain</fullName>
    </submittedName>
</protein>
<dbReference type="AlphaFoldDB" id="A0A090M6D6"/>
<dbReference type="Pfam" id="PF05175">
    <property type="entry name" value="MTS"/>
    <property type="match status" value="1"/>
</dbReference>
<dbReference type="GO" id="GO:0032259">
    <property type="term" value="P:methylation"/>
    <property type="evidence" value="ECO:0007669"/>
    <property type="project" value="UniProtKB-KW"/>
</dbReference>
<reference evidence="6" key="1">
    <citation type="journal article" date="2006" name="Proc. Natl. Acad. Sci. U.S.A.">
        <title>Genome analysis of the smallest free-living eukaryote Ostreococcus tauri unveils many unique features.</title>
        <authorList>
            <person name="Derelle E."/>
            <person name="Ferraz C."/>
            <person name="Rombauts S."/>
            <person name="Rouze P."/>
            <person name="Worden A.Z."/>
            <person name="Robbens S."/>
            <person name="Partensky F."/>
            <person name="Degroeve S."/>
            <person name="Echeynie S."/>
            <person name="Cooke R."/>
            <person name="Saeys Y."/>
            <person name="Wuyts J."/>
            <person name="Jabbari K."/>
            <person name="Bowler C."/>
            <person name="Panaud O."/>
            <person name="Piegu B."/>
            <person name="Ball S.G."/>
            <person name="Ral J.-P."/>
            <person name="Bouget F.-Y."/>
            <person name="Piganeau G."/>
            <person name="De Baets B."/>
            <person name="Picard A."/>
            <person name="Delseny M."/>
            <person name="Demaille J."/>
            <person name="Van de Peer Y."/>
            <person name="Moreau H."/>
        </authorList>
    </citation>
    <scope>NUCLEOTIDE SEQUENCE [LARGE SCALE GENOMIC DNA]</scope>
    <source>
        <strain evidence="6">OTTH 0595 / CCAP 157/2 / RCC745</strain>
    </source>
</reference>
<dbReference type="GO" id="GO:0008757">
    <property type="term" value="F:S-adenosylmethionine-dependent methyltransferase activity"/>
    <property type="evidence" value="ECO:0007669"/>
    <property type="project" value="InterPro"/>
</dbReference>
<dbReference type="CDD" id="cd02440">
    <property type="entry name" value="AdoMet_MTases"/>
    <property type="match status" value="1"/>
</dbReference>
<keyword evidence="6" id="KW-1185">Reference proteome</keyword>
<dbReference type="PANTHER" id="PTHR47816:SF4">
    <property type="entry name" value="RIBOSOMAL RNA SMALL SUBUNIT METHYLTRANSFERASE C"/>
    <property type="match status" value="1"/>
</dbReference>
<feature type="domain" description="Methyltransferase small" evidence="4">
    <location>
        <begin position="694"/>
        <end position="841"/>
    </location>
</feature>
<keyword evidence="1 5" id="KW-0489">Methyltransferase</keyword>